<name>A0ACC0CUF2_9PEZI</name>
<protein>
    <submittedName>
        <fullName evidence="1">HET-domain-containing protein</fullName>
    </submittedName>
</protein>
<accession>A0ACC0CUF2</accession>
<gene>
    <name evidence="1" type="ORF">F4821DRAFT_179210</name>
</gene>
<evidence type="ECO:0000313" key="1">
    <source>
        <dbReference type="EMBL" id="KAI6084122.1"/>
    </source>
</evidence>
<organism evidence="1 2">
    <name type="scientific">Hypoxylon rubiginosum</name>
    <dbReference type="NCBI Taxonomy" id="110542"/>
    <lineage>
        <taxon>Eukaryota</taxon>
        <taxon>Fungi</taxon>
        <taxon>Dikarya</taxon>
        <taxon>Ascomycota</taxon>
        <taxon>Pezizomycotina</taxon>
        <taxon>Sordariomycetes</taxon>
        <taxon>Xylariomycetidae</taxon>
        <taxon>Xylariales</taxon>
        <taxon>Hypoxylaceae</taxon>
        <taxon>Hypoxylon</taxon>
    </lineage>
</organism>
<dbReference type="Proteomes" id="UP001497680">
    <property type="component" value="Unassembled WGS sequence"/>
</dbReference>
<sequence>MPATSPPPANFFPYLSGERRKQSLGPDPLMHFTSKAPHSCKYCKRITLDLSTTAQFSCSIREAFAADQDGCALFQACFDGIRKTWKSYRWDDGIADRDDMTFEVNYVKELPYHTASLLLNLMLNEKLDDGTDKTSVYEQTTLFLWTDEDDAASVDITTRPYELDYNSAATVKFARNCVQSCQQDHKECRRSTGGEKDGQGRELIDHNSIPSRLIHLVVKDSVLYARLIGKDFSSEIPKDEVSHQGYAILSYCWGGPQPVQLTHDSIGGFVDGIPISCLPKSLRDAAWFTNEMGLKYLWIDALCMFQDDADDKIYEISRMELYYSHSTVTICAASAARCSDGFLLSREDDPTDYSIGPIQLQCTASTGAPGTVQALLLDDDFNMKRPLQPIATRGWTFQEALLSRRILMFSPRQLYFTCTVANASCGGFEPTLWRRMMPSYESRVVGVYTFSGLRSYPIKYIWNFVVAEYSKRHLGLTADKLPAVAAMASNVVSLGRERSQKLVYLAGLMLDDSDTDNYMWRTEFLWAVKQMKESSHIPGRAPSWSWSSIDGPIMSLGWGEPSDATGADGIVLVQRGVELENELAPFGAVKGGFAKIRTRTRNLCSIVGLNYTISTRRDRINQRIDPSKTVLVLNPDTKERMEMVCRDIQGEGDVFLVELIPFYERSVSPAGIIVTRAPGTNCYVRIGMFEFKKPDNLPNRMAETEMGIASRRTLFDSLPFHEICII</sequence>
<keyword evidence="2" id="KW-1185">Reference proteome</keyword>
<proteinExistence type="predicted"/>
<comment type="caution">
    <text evidence="1">The sequence shown here is derived from an EMBL/GenBank/DDBJ whole genome shotgun (WGS) entry which is preliminary data.</text>
</comment>
<evidence type="ECO:0000313" key="2">
    <source>
        <dbReference type="Proteomes" id="UP001497680"/>
    </source>
</evidence>
<reference evidence="1 2" key="1">
    <citation type="journal article" date="2022" name="New Phytol.">
        <title>Ecological generalism drives hyperdiversity of secondary metabolite gene clusters in xylarialean endophytes.</title>
        <authorList>
            <person name="Franco M.E.E."/>
            <person name="Wisecaver J.H."/>
            <person name="Arnold A.E."/>
            <person name="Ju Y.M."/>
            <person name="Slot J.C."/>
            <person name="Ahrendt S."/>
            <person name="Moore L.P."/>
            <person name="Eastman K.E."/>
            <person name="Scott K."/>
            <person name="Konkel Z."/>
            <person name="Mondo S.J."/>
            <person name="Kuo A."/>
            <person name="Hayes R.D."/>
            <person name="Haridas S."/>
            <person name="Andreopoulos B."/>
            <person name="Riley R."/>
            <person name="LaButti K."/>
            <person name="Pangilinan J."/>
            <person name="Lipzen A."/>
            <person name="Amirebrahimi M."/>
            <person name="Yan J."/>
            <person name="Adam C."/>
            <person name="Keymanesh K."/>
            <person name="Ng V."/>
            <person name="Louie K."/>
            <person name="Northen T."/>
            <person name="Drula E."/>
            <person name="Henrissat B."/>
            <person name="Hsieh H.M."/>
            <person name="Youens-Clark K."/>
            <person name="Lutzoni F."/>
            <person name="Miadlikowska J."/>
            <person name="Eastwood D.C."/>
            <person name="Hamelin R.C."/>
            <person name="Grigoriev I.V."/>
            <person name="U'Ren J.M."/>
        </authorList>
    </citation>
    <scope>NUCLEOTIDE SEQUENCE [LARGE SCALE GENOMIC DNA]</scope>
    <source>
        <strain evidence="1 2">ER1909</strain>
    </source>
</reference>
<dbReference type="EMBL" id="MU394342">
    <property type="protein sequence ID" value="KAI6084122.1"/>
    <property type="molecule type" value="Genomic_DNA"/>
</dbReference>